<dbReference type="PIRSF" id="PIRSF016599">
    <property type="entry name" value="Xaa-His_dipept"/>
    <property type="match status" value="1"/>
</dbReference>
<organism evidence="2 3">
    <name type="scientific">Helicobacter japonicus</name>
    <dbReference type="NCBI Taxonomy" id="425400"/>
    <lineage>
        <taxon>Bacteria</taxon>
        <taxon>Pseudomonadati</taxon>
        <taxon>Campylobacterota</taxon>
        <taxon>Epsilonproteobacteria</taxon>
        <taxon>Campylobacterales</taxon>
        <taxon>Helicobacteraceae</taxon>
        <taxon>Helicobacter</taxon>
    </lineage>
</organism>
<accession>A0A4U8TLI0</accession>
<proteinExistence type="predicted"/>
<dbReference type="InterPro" id="IPR002933">
    <property type="entry name" value="Peptidase_M20"/>
</dbReference>
<evidence type="ECO:0000313" key="3">
    <source>
        <dbReference type="Proteomes" id="UP000029707"/>
    </source>
</evidence>
<dbReference type="Proteomes" id="UP000029707">
    <property type="component" value="Unassembled WGS sequence"/>
</dbReference>
<dbReference type="GO" id="GO:0006508">
    <property type="term" value="P:proteolysis"/>
    <property type="evidence" value="ECO:0007669"/>
    <property type="project" value="InterPro"/>
</dbReference>
<dbReference type="SUPFAM" id="SSF53187">
    <property type="entry name" value="Zn-dependent exopeptidases"/>
    <property type="match status" value="1"/>
</dbReference>
<dbReference type="STRING" id="425400.LS65_06485"/>
<keyword evidence="1" id="KW-0378">Hydrolase</keyword>
<dbReference type="PRINTS" id="PR00934">
    <property type="entry name" value="XHISDIPTASE"/>
</dbReference>
<evidence type="ECO:0000256" key="1">
    <source>
        <dbReference type="ARBA" id="ARBA00022801"/>
    </source>
</evidence>
<gene>
    <name evidence="2" type="ORF">LS65_006540</name>
</gene>
<dbReference type="GeneID" id="82321735"/>
<dbReference type="Pfam" id="PF01546">
    <property type="entry name" value="Peptidase_M20"/>
    <property type="match status" value="1"/>
</dbReference>
<dbReference type="RefSeq" id="WP_034362503.1">
    <property type="nucleotide sequence ID" value="NZ_CAJUDB010000005.1"/>
</dbReference>
<keyword evidence="3" id="KW-1185">Reference proteome</keyword>
<reference evidence="2 3" key="1">
    <citation type="journal article" date="2014" name="Genome Announc.">
        <title>Draft genome sequences of eight enterohepatic helicobacter species isolated from both laboratory and wild rodents.</title>
        <authorList>
            <person name="Sheh A."/>
            <person name="Shen Z."/>
            <person name="Fox J.G."/>
        </authorList>
    </citation>
    <scope>NUCLEOTIDE SEQUENCE [LARGE SCALE GENOMIC DNA]</scope>
    <source>
        <strain evidence="2 3">MIT 01-6451</strain>
    </source>
</reference>
<dbReference type="GO" id="GO:0070573">
    <property type="term" value="F:metallodipeptidase activity"/>
    <property type="evidence" value="ECO:0007669"/>
    <property type="project" value="TreeGrafter"/>
</dbReference>
<protein>
    <submittedName>
        <fullName evidence="2">M20/M25/M40 family metallo-hydrolase</fullName>
    </submittedName>
</protein>
<dbReference type="EMBL" id="JRMQ02000008">
    <property type="protein sequence ID" value="TLE01267.1"/>
    <property type="molecule type" value="Genomic_DNA"/>
</dbReference>
<dbReference type="Gene3D" id="3.40.630.10">
    <property type="entry name" value="Zn peptidases"/>
    <property type="match status" value="2"/>
</dbReference>
<dbReference type="OrthoDB" id="9773892at2"/>
<sequence>MNNHIAQNNPSAFFTQSLEEFRTLCAIPHCSFHTQNMFSYLCDTLHKKGYEVRTDETYNIYAKRGNPRICLQSHYDMVCVGDSTKHLGVEIFEKEGFLYAKNSSLGADNGIGMACMLAQNAPDIELLFTNDEEVGMIGANHLALGIHSSLLLNLDSEDLHEIVLGCAGGVDIECEINLKAFSQDIQSALATHPYIYRITSRGFLGGHSGIDIGKNTENVIVEYGFFLSSLNAYILTLKAGEKRNSIPVGIDSVILCDAPLNPHYTTANGAFFDIAPLQSLQQIESHPTFAYHTDSIVPLICGIHSGVYASSTQGTLSSLNLSTLQQKDDKLELILMARANTDSLLQRTIAQLKISVPFLNPHCKIQTKGHYSPWEKSIDTHHKALKLLCEIYTKYSITPHLAQIHAGLECGILKRQILKHSSQSNLDVISIGPTINAPHSLNESLNIEHFRIFCAILDDFISSY</sequence>
<evidence type="ECO:0000313" key="2">
    <source>
        <dbReference type="EMBL" id="TLE01267.1"/>
    </source>
</evidence>
<name>A0A4U8TLI0_9HELI</name>
<dbReference type="PANTHER" id="PTHR43501:SF1">
    <property type="entry name" value="CYTOSOL NON-SPECIFIC DIPEPTIDASE"/>
    <property type="match status" value="1"/>
</dbReference>
<dbReference type="PANTHER" id="PTHR43501">
    <property type="entry name" value="CYTOSOL NON-SPECIFIC DIPEPTIDASE"/>
    <property type="match status" value="1"/>
</dbReference>
<dbReference type="InterPro" id="IPR001160">
    <property type="entry name" value="Peptidase_M20C"/>
</dbReference>
<dbReference type="AlphaFoldDB" id="A0A4U8TLI0"/>
<dbReference type="GO" id="GO:0005829">
    <property type="term" value="C:cytosol"/>
    <property type="evidence" value="ECO:0007669"/>
    <property type="project" value="TreeGrafter"/>
</dbReference>
<comment type="caution">
    <text evidence="2">The sequence shown here is derived from an EMBL/GenBank/DDBJ whole genome shotgun (WGS) entry which is preliminary data.</text>
</comment>